<proteinExistence type="predicted"/>
<organism evidence="2 3">
    <name type="scientific">Artemia franciscana</name>
    <name type="common">Brine shrimp</name>
    <name type="synonym">Artemia sanfranciscana</name>
    <dbReference type="NCBI Taxonomy" id="6661"/>
    <lineage>
        <taxon>Eukaryota</taxon>
        <taxon>Metazoa</taxon>
        <taxon>Ecdysozoa</taxon>
        <taxon>Arthropoda</taxon>
        <taxon>Crustacea</taxon>
        <taxon>Branchiopoda</taxon>
        <taxon>Anostraca</taxon>
        <taxon>Artemiidae</taxon>
        <taxon>Artemia</taxon>
    </lineage>
</organism>
<gene>
    <name evidence="2" type="ORF">QYM36_005371</name>
</gene>
<evidence type="ECO:0000313" key="2">
    <source>
        <dbReference type="EMBL" id="KAK2719870.1"/>
    </source>
</evidence>
<keyword evidence="1" id="KW-1133">Transmembrane helix</keyword>
<keyword evidence="1" id="KW-0812">Transmembrane</keyword>
<protein>
    <submittedName>
        <fullName evidence="2">Uncharacterized protein</fullName>
    </submittedName>
</protein>
<keyword evidence="1" id="KW-0472">Membrane</keyword>
<name>A0AA88I1F3_ARTSF</name>
<dbReference type="AlphaFoldDB" id="A0AA88I1F3"/>
<accession>A0AA88I1F3</accession>
<dbReference type="EMBL" id="JAVRJZ010000008">
    <property type="protein sequence ID" value="KAK2719870.1"/>
    <property type="molecule type" value="Genomic_DNA"/>
</dbReference>
<comment type="caution">
    <text evidence="2">The sequence shown here is derived from an EMBL/GenBank/DDBJ whole genome shotgun (WGS) entry which is preliminary data.</text>
</comment>
<evidence type="ECO:0000313" key="3">
    <source>
        <dbReference type="Proteomes" id="UP001187531"/>
    </source>
</evidence>
<sequence length="181" mass="20356">MSPLFVPAAALEELRSDAHLYLWILNLNHKRMYFIWHTRIILAFSIILTCQSSDIADTMEFSRADQDPSLSSSRLSPVYDSYYYPKPLSKTTFDPSNGSFDGFTGIISILAMSTFIITAIILIFSGGSFYTFSKSAFISTGRDEKKSLFGGLQGAWDEIMGTLDMPTFLRIVRSLRDITTD</sequence>
<keyword evidence="3" id="KW-1185">Reference proteome</keyword>
<feature type="transmembrane region" description="Helical" evidence="1">
    <location>
        <begin position="103"/>
        <end position="124"/>
    </location>
</feature>
<dbReference type="Proteomes" id="UP001187531">
    <property type="component" value="Unassembled WGS sequence"/>
</dbReference>
<evidence type="ECO:0000256" key="1">
    <source>
        <dbReference type="SAM" id="Phobius"/>
    </source>
</evidence>
<reference evidence="2" key="1">
    <citation type="submission" date="2023-07" db="EMBL/GenBank/DDBJ databases">
        <title>Chromosome-level genome assembly of Artemia franciscana.</title>
        <authorList>
            <person name="Jo E."/>
        </authorList>
    </citation>
    <scope>NUCLEOTIDE SEQUENCE</scope>
    <source>
        <tissue evidence="2">Whole body</tissue>
    </source>
</reference>